<accession>A0A7I9ZK43</accession>
<feature type="transmembrane region" description="Helical" evidence="1">
    <location>
        <begin position="20"/>
        <end position="37"/>
    </location>
</feature>
<dbReference type="EMBL" id="BLLB01000002">
    <property type="protein sequence ID" value="GFH01179.1"/>
    <property type="molecule type" value="Genomic_DNA"/>
</dbReference>
<keyword evidence="1" id="KW-0812">Transmembrane</keyword>
<evidence type="ECO:0000256" key="1">
    <source>
        <dbReference type="SAM" id="Phobius"/>
    </source>
</evidence>
<gene>
    <name evidence="2" type="ORF">MHIP_16620</name>
</gene>
<keyword evidence="1" id="KW-1133">Transmembrane helix</keyword>
<keyword evidence="3" id="KW-1185">Reference proteome</keyword>
<evidence type="ECO:0000313" key="2">
    <source>
        <dbReference type="EMBL" id="GFH01179.1"/>
    </source>
</evidence>
<evidence type="ECO:0000313" key="3">
    <source>
        <dbReference type="Proteomes" id="UP000465304"/>
    </source>
</evidence>
<dbReference type="Pfam" id="PF24686">
    <property type="entry name" value="FLQE3_permease"/>
    <property type="match status" value="1"/>
</dbReference>
<protein>
    <submittedName>
        <fullName evidence="2">Fluoroquinolones export permease Rv2687c/MT2761</fullName>
    </submittedName>
</protein>
<reference evidence="2 3" key="1">
    <citation type="journal article" date="2019" name="Emerg. Microbes Infect.">
        <title>Comprehensive subspecies identification of 175 nontuberculous mycobacteria species based on 7547 genomic profiles.</title>
        <authorList>
            <person name="Matsumoto Y."/>
            <person name="Kinjo T."/>
            <person name="Motooka D."/>
            <person name="Nabeya D."/>
            <person name="Jung N."/>
            <person name="Uechi K."/>
            <person name="Horii T."/>
            <person name="Iida T."/>
            <person name="Fujita J."/>
            <person name="Nakamura S."/>
        </authorList>
    </citation>
    <scope>NUCLEOTIDE SEQUENCE [LARGE SCALE GENOMIC DNA]</scope>
    <source>
        <strain evidence="2 3">JCM 30996</strain>
    </source>
</reference>
<dbReference type="RefSeq" id="WP_163888015.1">
    <property type="nucleotide sequence ID" value="NZ_BLLB01000002.1"/>
</dbReference>
<feature type="transmembrane region" description="Helical" evidence="1">
    <location>
        <begin position="199"/>
        <end position="221"/>
    </location>
</feature>
<feature type="transmembrane region" description="Helical" evidence="1">
    <location>
        <begin position="119"/>
        <end position="144"/>
    </location>
</feature>
<dbReference type="Proteomes" id="UP000465304">
    <property type="component" value="Unassembled WGS sequence"/>
</dbReference>
<sequence length="236" mass="25727">MSRWTSALRLETTTQVRQRFLHAAVLSGLLWLTLLLPMPAHVRPIVEPYVLVGDITIIGFFFIGGSVFFEKQERTLGAVICSPLRFWEYLSVKIAVLMAVSVFVALVVVGLTHGVGAEMVTVVAGVVLGTLVMLLAGFVSSLPFSSVSDWFLSTTVPLAVLALPVLYLSGVWPNPVLYLIPTQGPLLLFGAAFDQLTLAPWQIGYALGYPLVCAAGLYWLARTLFVRYVVERSGVL</sequence>
<proteinExistence type="predicted"/>
<dbReference type="InterPro" id="IPR056926">
    <property type="entry name" value="FLQE3_permease"/>
</dbReference>
<organism evidence="2 3">
    <name type="scientific">Mycolicibacterium hippocampi</name>
    <dbReference type="NCBI Taxonomy" id="659824"/>
    <lineage>
        <taxon>Bacteria</taxon>
        <taxon>Bacillati</taxon>
        <taxon>Actinomycetota</taxon>
        <taxon>Actinomycetes</taxon>
        <taxon>Mycobacteriales</taxon>
        <taxon>Mycobacteriaceae</taxon>
        <taxon>Mycolicibacterium</taxon>
    </lineage>
</organism>
<name>A0A7I9ZK43_9MYCO</name>
<feature type="transmembrane region" description="Helical" evidence="1">
    <location>
        <begin position="89"/>
        <end position="112"/>
    </location>
</feature>
<comment type="caution">
    <text evidence="2">The sequence shown here is derived from an EMBL/GenBank/DDBJ whole genome shotgun (WGS) entry which is preliminary data.</text>
</comment>
<dbReference type="AlphaFoldDB" id="A0A7I9ZK43"/>
<feature type="transmembrane region" description="Helical" evidence="1">
    <location>
        <begin position="150"/>
        <end position="169"/>
    </location>
</feature>
<keyword evidence="1" id="KW-0472">Membrane</keyword>
<feature type="transmembrane region" description="Helical" evidence="1">
    <location>
        <begin position="49"/>
        <end position="69"/>
    </location>
</feature>